<protein>
    <submittedName>
        <fullName evidence="4">TetR/AcrR family transcriptional regulator helix-turn-helix transcriptional regulator</fullName>
    </submittedName>
</protein>
<dbReference type="EMBL" id="CP088295">
    <property type="protein sequence ID" value="UUY05891.1"/>
    <property type="molecule type" value="Genomic_DNA"/>
</dbReference>
<dbReference type="Pfam" id="PF18556">
    <property type="entry name" value="TetR_C_35"/>
    <property type="match status" value="1"/>
</dbReference>
<evidence type="ECO:0000256" key="1">
    <source>
        <dbReference type="ARBA" id="ARBA00023125"/>
    </source>
</evidence>
<keyword evidence="5" id="KW-1185">Reference proteome</keyword>
<dbReference type="InterPro" id="IPR009057">
    <property type="entry name" value="Homeodomain-like_sf"/>
</dbReference>
<evidence type="ECO:0000256" key="2">
    <source>
        <dbReference type="PROSITE-ProRule" id="PRU00335"/>
    </source>
</evidence>
<evidence type="ECO:0000259" key="3">
    <source>
        <dbReference type="PROSITE" id="PS50977"/>
    </source>
</evidence>
<proteinExistence type="predicted"/>
<name>A0ABY5PMN7_9ACTN</name>
<dbReference type="InterPro" id="IPR001647">
    <property type="entry name" value="HTH_TetR"/>
</dbReference>
<organism evidence="4 5">
    <name type="scientific">Svornostia abyssi</name>
    <dbReference type="NCBI Taxonomy" id="2898438"/>
    <lineage>
        <taxon>Bacteria</taxon>
        <taxon>Bacillati</taxon>
        <taxon>Actinomycetota</taxon>
        <taxon>Thermoleophilia</taxon>
        <taxon>Solirubrobacterales</taxon>
        <taxon>Baekduiaceae</taxon>
        <taxon>Svornostia</taxon>
    </lineage>
</organism>
<dbReference type="PRINTS" id="PR00455">
    <property type="entry name" value="HTHTETR"/>
</dbReference>
<evidence type="ECO:0000313" key="4">
    <source>
        <dbReference type="EMBL" id="UUY05891.1"/>
    </source>
</evidence>
<dbReference type="PROSITE" id="PS50977">
    <property type="entry name" value="HTH_TETR_2"/>
    <property type="match status" value="1"/>
</dbReference>
<dbReference type="InterPro" id="IPR050109">
    <property type="entry name" value="HTH-type_TetR-like_transc_reg"/>
</dbReference>
<dbReference type="InterPro" id="IPR040611">
    <property type="entry name" value="AlkX_C"/>
</dbReference>
<dbReference type="PANTHER" id="PTHR30055:SF153">
    <property type="entry name" value="HTH-TYPE TRANSCRIPTIONAL REPRESSOR RV3405C"/>
    <property type="match status" value="1"/>
</dbReference>
<dbReference type="Gene3D" id="1.10.357.10">
    <property type="entry name" value="Tetracycline Repressor, domain 2"/>
    <property type="match status" value="1"/>
</dbReference>
<reference evidence="5" key="1">
    <citation type="submission" date="2021-11" db="EMBL/GenBank/DDBJ databases">
        <title>Cultivation dependent microbiological survey of springs from the worlds oldest radium mine currently devoted to the extraction of radon-saturated water.</title>
        <authorList>
            <person name="Kapinusova G."/>
            <person name="Smrhova T."/>
            <person name="Strejcek M."/>
            <person name="Suman J."/>
            <person name="Jani K."/>
            <person name="Pajer P."/>
            <person name="Uhlik O."/>
        </authorList>
    </citation>
    <scope>NUCLEOTIDE SEQUENCE [LARGE SCALE GENOMIC DNA]</scope>
    <source>
        <strain evidence="5">J379</strain>
    </source>
</reference>
<gene>
    <name evidence="4" type="ORF">LRS13_10355</name>
</gene>
<feature type="DNA-binding region" description="H-T-H motif" evidence="2">
    <location>
        <begin position="41"/>
        <end position="60"/>
    </location>
</feature>
<keyword evidence="1 2" id="KW-0238">DNA-binding</keyword>
<feature type="domain" description="HTH tetR-type" evidence="3">
    <location>
        <begin position="18"/>
        <end position="78"/>
    </location>
</feature>
<dbReference type="Proteomes" id="UP001058860">
    <property type="component" value="Chromosome"/>
</dbReference>
<dbReference type="Pfam" id="PF00440">
    <property type="entry name" value="TetR_N"/>
    <property type="match status" value="1"/>
</dbReference>
<evidence type="ECO:0000313" key="5">
    <source>
        <dbReference type="Proteomes" id="UP001058860"/>
    </source>
</evidence>
<dbReference type="SUPFAM" id="SSF46689">
    <property type="entry name" value="Homeodomain-like"/>
    <property type="match status" value="1"/>
</dbReference>
<sequence>MNELADLLRAAGEPPADDPSAAVIADAALRQFELFGISRSTMEQIARRAKVSRVTLYRRFPSKDALVDAVILRELQRFTADLDRAVEPFDDLDDRLVEGFLFVLDAIRGHRLLQRVLESEPETILPRLTVDGAPFIGIASGYLAARLVLDRDDDRTPDDLAIVADTVVRLLLSYLLTPQTLVDLDDPAAARAFALRYLRPILVG</sequence>
<dbReference type="RefSeq" id="WP_353866331.1">
    <property type="nucleotide sequence ID" value="NZ_CP088295.1"/>
</dbReference>
<dbReference type="PANTHER" id="PTHR30055">
    <property type="entry name" value="HTH-TYPE TRANSCRIPTIONAL REGULATOR RUTR"/>
    <property type="match status" value="1"/>
</dbReference>
<accession>A0ABY5PMN7</accession>